<evidence type="ECO:0000313" key="2">
    <source>
        <dbReference type="Proteomes" id="UP001172155"/>
    </source>
</evidence>
<dbReference type="EMBL" id="JAUKUD010000006">
    <property type="protein sequence ID" value="KAK0741414.1"/>
    <property type="molecule type" value="Genomic_DNA"/>
</dbReference>
<reference evidence="1" key="1">
    <citation type="submission" date="2023-06" db="EMBL/GenBank/DDBJ databases">
        <title>Genome-scale phylogeny and comparative genomics of the fungal order Sordariales.</title>
        <authorList>
            <consortium name="Lawrence Berkeley National Laboratory"/>
            <person name="Hensen N."/>
            <person name="Bonometti L."/>
            <person name="Westerberg I."/>
            <person name="Brannstrom I.O."/>
            <person name="Guillou S."/>
            <person name="Cros-Aarteil S."/>
            <person name="Calhoun S."/>
            <person name="Haridas S."/>
            <person name="Kuo A."/>
            <person name="Mondo S."/>
            <person name="Pangilinan J."/>
            <person name="Riley R."/>
            <person name="LaButti K."/>
            <person name="Andreopoulos B."/>
            <person name="Lipzen A."/>
            <person name="Chen C."/>
            <person name="Yanf M."/>
            <person name="Daum C."/>
            <person name="Ng V."/>
            <person name="Clum A."/>
            <person name="Steindorff A."/>
            <person name="Ohm R."/>
            <person name="Martin F."/>
            <person name="Silar P."/>
            <person name="Natvig D."/>
            <person name="Lalanne C."/>
            <person name="Gautier V."/>
            <person name="Ament-velasquez S.L."/>
            <person name="Kruys A."/>
            <person name="Hutchinson M.I."/>
            <person name="Powell A.J."/>
            <person name="Barry K."/>
            <person name="Miller A.N."/>
            <person name="Grigoriev I.V."/>
            <person name="Debuchy R."/>
            <person name="Gladieux P."/>
            <person name="Thoren M.H."/>
            <person name="Johannesson H."/>
        </authorList>
    </citation>
    <scope>NUCLEOTIDE SEQUENCE</scope>
    <source>
        <strain evidence="1">SMH3187-1</strain>
    </source>
</reference>
<accession>A0AA40EL77</accession>
<protein>
    <submittedName>
        <fullName evidence="1">Uncharacterized protein</fullName>
    </submittedName>
</protein>
<dbReference type="AlphaFoldDB" id="A0AA40EL77"/>
<gene>
    <name evidence="1" type="ORF">B0T18DRAFT_230869</name>
</gene>
<name>A0AA40EL77_9PEZI</name>
<comment type="caution">
    <text evidence="1">The sequence shown here is derived from an EMBL/GenBank/DDBJ whole genome shotgun (WGS) entry which is preliminary data.</text>
</comment>
<organism evidence="1 2">
    <name type="scientific">Schizothecium vesticola</name>
    <dbReference type="NCBI Taxonomy" id="314040"/>
    <lineage>
        <taxon>Eukaryota</taxon>
        <taxon>Fungi</taxon>
        <taxon>Dikarya</taxon>
        <taxon>Ascomycota</taxon>
        <taxon>Pezizomycotina</taxon>
        <taxon>Sordariomycetes</taxon>
        <taxon>Sordariomycetidae</taxon>
        <taxon>Sordariales</taxon>
        <taxon>Schizotheciaceae</taxon>
        <taxon>Schizothecium</taxon>
    </lineage>
</organism>
<keyword evidence="2" id="KW-1185">Reference proteome</keyword>
<evidence type="ECO:0000313" key="1">
    <source>
        <dbReference type="EMBL" id="KAK0741414.1"/>
    </source>
</evidence>
<proteinExistence type="predicted"/>
<sequence>MSSTPIPVIVVGRSEAVGGAVVEGMVPEYEVIHVALSAAIKTELPLLLTNQVPEPKSSSIGTGNWAVPPRAIMFGGAFTLADILELRELASGIENRRRIPWLRADVALGTLPAPAPGVIDEAYSASIIQRLKAVLGRLKAEGKLDADGDEELYPF</sequence>
<dbReference type="Proteomes" id="UP001172155">
    <property type="component" value="Unassembled WGS sequence"/>
</dbReference>